<sequence length="285" mass="31273">MPDHICYLAHLPAASVCPALSFRLLFTDYSSYQKHVHTLPLRPLSPPGRTPQPTGPDNPSAMLTTEPNAKATRASILLFFGPTPYGSIRILTHLRKHHINKHSAVSTCRLTNCKEELINFSPVPSSIGLSCSHGCKYAKSDTGKTHCMPAGYELKSGSRLFTRNGMREVRTHFDGAETARSQCGKPTVDQSGATEWPKSCKIGHQISRRVMEWKSRGTRPHGPPNIILFASHPSLYFMHPLPPSKCALRNATLATATVESSQVSKIRDIEASSSLSRYSVMASVP</sequence>
<gene>
    <name evidence="2" type="ORF">PXEA_LOCUS31632</name>
</gene>
<accession>A0A448XJK8</accession>
<dbReference type="EMBL" id="CAAALY010257167">
    <property type="protein sequence ID" value="VEL38192.1"/>
    <property type="molecule type" value="Genomic_DNA"/>
</dbReference>
<proteinExistence type="predicted"/>
<organism evidence="2 3">
    <name type="scientific">Protopolystoma xenopodis</name>
    <dbReference type="NCBI Taxonomy" id="117903"/>
    <lineage>
        <taxon>Eukaryota</taxon>
        <taxon>Metazoa</taxon>
        <taxon>Spiralia</taxon>
        <taxon>Lophotrochozoa</taxon>
        <taxon>Platyhelminthes</taxon>
        <taxon>Monogenea</taxon>
        <taxon>Polyopisthocotylea</taxon>
        <taxon>Polystomatidea</taxon>
        <taxon>Polystomatidae</taxon>
        <taxon>Protopolystoma</taxon>
    </lineage>
</organism>
<evidence type="ECO:0000256" key="1">
    <source>
        <dbReference type="SAM" id="MobiDB-lite"/>
    </source>
</evidence>
<feature type="compositionally biased region" description="Pro residues" evidence="1">
    <location>
        <begin position="43"/>
        <end position="56"/>
    </location>
</feature>
<feature type="region of interest" description="Disordered" evidence="1">
    <location>
        <begin position="40"/>
        <end position="64"/>
    </location>
</feature>
<evidence type="ECO:0000313" key="2">
    <source>
        <dbReference type="EMBL" id="VEL38192.1"/>
    </source>
</evidence>
<keyword evidence="3" id="KW-1185">Reference proteome</keyword>
<comment type="caution">
    <text evidence="2">The sequence shown here is derived from an EMBL/GenBank/DDBJ whole genome shotgun (WGS) entry which is preliminary data.</text>
</comment>
<evidence type="ECO:0000313" key="3">
    <source>
        <dbReference type="Proteomes" id="UP000784294"/>
    </source>
</evidence>
<dbReference type="Proteomes" id="UP000784294">
    <property type="component" value="Unassembled WGS sequence"/>
</dbReference>
<protein>
    <submittedName>
        <fullName evidence="2">Uncharacterized protein</fullName>
    </submittedName>
</protein>
<dbReference type="AlphaFoldDB" id="A0A448XJK8"/>
<reference evidence="2" key="1">
    <citation type="submission" date="2018-11" db="EMBL/GenBank/DDBJ databases">
        <authorList>
            <consortium name="Pathogen Informatics"/>
        </authorList>
    </citation>
    <scope>NUCLEOTIDE SEQUENCE</scope>
</reference>
<name>A0A448XJK8_9PLAT</name>